<gene>
    <name evidence="1" type="ORF">S12H4_33604</name>
</gene>
<dbReference type="SUPFAM" id="SSF52540">
    <property type="entry name" value="P-loop containing nucleoside triphosphate hydrolases"/>
    <property type="match status" value="1"/>
</dbReference>
<comment type="caution">
    <text evidence="1">The sequence shown here is derived from an EMBL/GenBank/DDBJ whole genome shotgun (WGS) entry which is preliminary data.</text>
</comment>
<evidence type="ECO:0008006" key="2">
    <source>
        <dbReference type="Google" id="ProtNLM"/>
    </source>
</evidence>
<evidence type="ECO:0000313" key="1">
    <source>
        <dbReference type="EMBL" id="GAI99746.1"/>
    </source>
</evidence>
<name>X1U7Z9_9ZZZZ</name>
<sequence length="132" mass="15081">MAEEKSIGTDANSGHEPQLHKFFRVAIKTQASDLHLKVGQPPKLRVQGLLKDTTGEVMTKERIEQMVFEILTPSQKETLINRGTLDFAYEIEDQERFRMNVFRQRGLTSLAARRVNAEILTFDELSLPPHTC</sequence>
<dbReference type="EMBL" id="BARW01019817">
    <property type="protein sequence ID" value="GAI99746.1"/>
    <property type="molecule type" value="Genomic_DNA"/>
</dbReference>
<protein>
    <recommendedName>
        <fullName evidence="2">Bacterial type II secretion system protein E domain-containing protein</fullName>
    </recommendedName>
</protein>
<accession>X1U7Z9</accession>
<dbReference type="Gene3D" id="3.30.450.90">
    <property type="match status" value="1"/>
</dbReference>
<dbReference type="AlphaFoldDB" id="X1U7Z9"/>
<reference evidence="1" key="1">
    <citation type="journal article" date="2014" name="Front. Microbiol.">
        <title>High frequency of phylogenetically diverse reductive dehalogenase-homologous genes in deep subseafloor sedimentary metagenomes.</title>
        <authorList>
            <person name="Kawai M."/>
            <person name="Futagami T."/>
            <person name="Toyoda A."/>
            <person name="Takaki Y."/>
            <person name="Nishi S."/>
            <person name="Hori S."/>
            <person name="Arai W."/>
            <person name="Tsubouchi T."/>
            <person name="Morono Y."/>
            <person name="Uchiyama I."/>
            <person name="Ito T."/>
            <person name="Fujiyama A."/>
            <person name="Inagaki F."/>
            <person name="Takami H."/>
        </authorList>
    </citation>
    <scope>NUCLEOTIDE SEQUENCE</scope>
    <source>
        <strain evidence="1">Expedition CK06-06</strain>
    </source>
</reference>
<dbReference type="InterPro" id="IPR027417">
    <property type="entry name" value="P-loop_NTPase"/>
</dbReference>
<organism evidence="1">
    <name type="scientific">marine sediment metagenome</name>
    <dbReference type="NCBI Taxonomy" id="412755"/>
    <lineage>
        <taxon>unclassified sequences</taxon>
        <taxon>metagenomes</taxon>
        <taxon>ecological metagenomes</taxon>
    </lineage>
</organism>
<proteinExistence type="predicted"/>